<gene>
    <name evidence="1" type="ORF">HP552_07350</name>
</gene>
<keyword evidence="2" id="KW-1185">Reference proteome</keyword>
<sequence>MVISTVELKFAEEFKRFLTGTYDNPRVISDCLSRCRRVQKYEGDLWGHFQTDKGRLLIGRLTYTLDDVKNCVNPIHSIPIQGSNGFKSTYDGTQSLSHAISKYFEFLSRF</sequence>
<organism evidence="1 2">
    <name type="scientific">Paenibacillus xylanilyticus</name>
    <dbReference type="NCBI Taxonomy" id="248903"/>
    <lineage>
        <taxon>Bacteria</taxon>
        <taxon>Bacillati</taxon>
        <taxon>Bacillota</taxon>
        <taxon>Bacilli</taxon>
        <taxon>Bacillales</taxon>
        <taxon>Paenibacillaceae</taxon>
        <taxon>Paenibacillus</taxon>
    </lineage>
</organism>
<accession>A0A7Y6EV51</accession>
<dbReference type="EMBL" id="JABMCB010000165">
    <property type="protein sequence ID" value="NUU75055.1"/>
    <property type="molecule type" value="Genomic_DNA"/>
</dbReference>
<comment type="caution">
    <text evidence="1">The sequence shown here is derived from an EMBL/GenBank/DDBJ whole genome shotgun (WGS) entry which is preliminary data.</text>
</comment>
<protein>
    <submittedName>
        <fullName evidence="1">Uncharacterized protein</fullName>
    </submittedName>
</protein>
<name>A0A7Y6EV51_9BACL</name>
<evidence type="ECO:0000313" key="1">
    <source>
        <dbReference type="EMBL" id="NUU75055.1"/>
    </source>
</evidence>
<dbReference type="RefSeq" id="WP_175394913.1">
    <property type="nucleotide sequence ID" value="NZ_JABMCB010000165.1"/>
</dbReference>
<dbReference type="AlphaFoldDB" id="A0A7Y6EV51"/>
<proteinExistence type="predicted"/>
<reference evidence="1 2" key="1">
    <citation type="submission" date="2020-05" db="EMBL/GenBank/DDBJ databases">
        <title>Genome Sequencing of Type Strains.</title>
        <authorList>
            <person name="Lemaire J.F."/>
            <person name="Inderbitzin P."/>
            <person name="Gregorio O.A."/>
            <person name="Collins S.B."/>
            <person name="Wespe N."/>
            <person name="Knight-Connoni V."/>
        </authorList>
    </citation>
    <scope>NUCLEOTIDE SEQUENCE [LARGE SCALE GENOMIC DNA]</scope>
    <source>
        <strain evidence="1 2">LMG 21957</strain>
    </source>
</reference>
<evidence type="ECO:0000313" key="2">
    <source>
        <dbReference type="Proteomes" id="UP000526125"/>
    </source>
</evidence>
<dbReference type="Proteomes" id="UP000526125">
    <property type="component" value="Unassembled WGS sequence"/>
</dbReference>